<dbReference type="InterPro" id="IPR051678">
    <property type="entry name" value="AGP_Transferase"/>
</dbReference>
<evidence type="ECO:0000313" key="2">
    <source>
        <dbReference type="Proteomes" id="UP001149165"/>
    </source>
</evidence>
<dbReference type="OrthoDB" id="3645574at2759"/>
<dbReference type="SUPFAM" id="SSF56112">
    <property type="entry name" value="Protein kinase-like (PK-like)"/>
    <property type="match status" value="1"/>
</dbReference>
<dbReference type="AlphaFoldDB" id="A0A9W9ESN7"/>
<reference evidence="1" key="1">
    <citation type="submission" date="2022-11" db="EMBL/GenBank/DDBJ databases">
        <authorList>
            <person name="Petersen C."/>
        </authorList>
    </citation>
    <scope>NUCLEOTIDE SEQUENCE</scope>
    <source>
        <strain evidence="1">IBT 30069</strain>
    </source>
</reference>
<reference evidence="1" key="2">
    <citation type="journal article" date="2023" name="IMA Fungus">
        <title>Comparative genomic study of the Penicillium genus elucidates a diverse pangenome and 15 lateral gene transfer events.</title>
        <authorList>
            <person name="Petersen C."/>
            <person name="Sorensen T."/>
            <person name="Nielsen M.R."/>
            <person name="Sondergaard T.E."/>
            <person name="Sorensen J.L."/>
            <person name="Fitzpatrick D.A."/>
            <person name="Frisvad J.C."/>
            <person name="Nielsen K.L."/>
        </authorList>
    </citation>
    <scope>NUCLEOTIDE SEQUENCE</scope>
    <source>
        <strain evidence="1">IBT 30069</strain>
    </source>
</reference>
<proteinExistence type="predicted"/>
<dbReference type="InterPro" id="IPR011009">
    <property type="entry name" value="Kinase-like_dom_sf"/>
</dbReference>
<keyword evidence="2" id="KW-1185">Reference proteome</keyword>
<accession>A0A9W9ESN7</accession>
<name>A0A9W9ESN7_9EURO</name>
<comment type="caution">
    <text evidence="1">The sequence shown here is derived from an EMBL/GenBank/DDBJ whole genome shotgun (WGS) entry which is preliminary data.</text>
</comment>
<evidence type="ECO:0000313" key="1">
    <source>
        <dbReference type="EMBL" id="KAJ5087273.1"/>
    </source>
</evidence>
<dbReference type="PANTHER" id="PTHR21310:SF37">
    <property type="entry name" value="AMINOGLYCOSIDE PHOSPHOTRANSFERASE DOMAIN-CONTAINING PROTEIN"/>
    <property type="match status" value="1"/>
</dbReference>
<evidence type="ECO:0008006" key="3">
    <source>
        <dbReference type="Google" id="ProtNLM"/>
    </source>
</evidence>
<protein>
    <recommendedName>
        <fullName evidence="3">Aminoglycoside phosphotransferase domain-containing protein</fullName>
    </recommendedName>
</protein>
<dbReference type="EMBL" id="JAPQKH010000007">
    <property type="protein sequence ID" value="KAJ5087273.1"/>
    <property type="molecule type" value="Genomic_DNA"/>
</dbReference>
<dbReference type="PANTHER" id="PTHR21310">
    <property type="entry name" value="AMINOGLYCOSIDE PHOSPHOTRANSFERASE-RELATED-RELATED"/>
    <property type="match status" value="1"/>
</dbReference>
<organism evidence="1 2">
    <name type="scientific">Penicillium angulare</name>
    <dbReference type="NCBI Taxonomy" id="116970"/>
    <lineage>
        <taxon>Eukaryota</taxon>
        <taxon>Fungi</taxon>
        <taxon>Dikarya</taxon>
        <taxon>Ascomycota</taxon>
        <taxon>Pezizomycotina</taxon>
        <taxon>Eurotiomycetes</taxon>
        <taxon>Eurotiomycetidae</taxon>
        <taxon>Eurotiales</taxon>
        <taxon>Aspergillaceae</taxon>
        <taxon>Penicillium</taxon>
    </lineage>
</organism>
<sequence length="517" mass="60331">MTDNHRDISALMKPRRLLNGTVTYSAAKESEANVLHELGYWDQQTEFLTYLYHNRDLIKSIVAQHIGTAAKNIHITEPDQWMRGSFNICILVNFDVDVPGQSKQLIIRFPLPYRIGDIHYPGNADEKIMCEAGTYAWLQTNCPDVAIPYLYGFGLRSGKTFTSLDNRPFFPRLLEKFRRRILQWLGYAIPSYYIPLSSISSLSTGYLLIEYIEPCRGRMLSKSWGEGRHDPKLRKNLFHSLSRTLLALARTPLPKIGSFILDEGGYLQLENRPLTLQIQQLENEQIPVDIPRDWTYTSVDSYIHSILSFHENRLRYQSNSVQNFGDGMYQTSALTMMRSTWPCYFEHKFLRGPFFLTLTDIHPSNIFVDDEWNIQCFIDLEWACSRPLEMIHPPYWLSDQAIDMVDMKDYEILHKEFMTALKIEETALSSAPFLYHAMQQGWDKGTFWFSLALNSPTALFKIFYDYIQPRFSKADSGDTKFWVVTAPYWSFDALKFIDKKLNDKEQYDIALQEEFKL</sequence>
<dbReference type="Proteomes" id="UP001149165">
    <property type="component" value="Unassembled WGS sequence"/>
</dbReference>
<gene>
    <name evidence="1" type="ORF">N7456_010889</name>
</gene>